<comment type="function">
    <text evidence="13">Required for the insertion and/or proper folding and/or complex formation of integral membrane proteins into the membrane. Involved in integration of membrane proteins that insert both dependently and independently of the Sec translocase complex, as well as at least some lipoproteins. Aids folding of multispanning membrane proteins.</text>
</comment>
<dbReference type="NCBIfam" id="TIGR03592">
    <property type="entry name" value="yidC_oxa1_cterm"/>
    <property type="match status" value="1"/>
</dbReference>
<dbReference type="CDD" id="cd20070">
    <property type="entry name" value="5TM_YidC_Alb3"/>
    <property type="match status" value="1"/>
</dbReference>
<dbReference type="NCBIfam" id="TIGR03593">
    <property type="entry name" value="yidC_nterm"/>
    <property type="match status" value="1"/>
</dbReference>
<evidence type="ECO:0000256" key="5">
    <source>
        <dbReference type="ARBA" id="ARBA00022475"/>
    </source>
</evidence>
<dbReference type="InterPro" id="IPR028055">
    <property type="entry name" value="YidC/Oxa/ALB_C"/>
</dbReference>
<feature type="transmembrane region" description="Helical" evidence="13">
    <location>
        <begin position="447"/>
        <end position="468"/>
    </location>
</feature>
<dbReference type="Pfam" id="PF14849">
    <property type="entry name" value="YidC_periplas"/>
    <property type="match status" value="1"/>
</dbReference>
<dbReference type="NCBIfam" id="NF002356">
    <property type="entry name" value="PRK01318.2-3"/>
    <property type="match status" value="1"/>
</dbReference>
<dbReference type="PANTHER" id="PTHR12428:SF65">
    <property type="entry name" value="CYTOCHROME C OXIDASE ASSEMBLY PROTEIN COX18, MITOCHONDRIAL"/>
    <property type="match status" value="1"/>
</dbReference>
<dbReference type="InterPro" id="IPR001708">
    <property type="entry name" value="YidC/ALB3/OXA1/COX18"/>
</dbReference>
<name>A0ABW2Z872_9FLAO</name>
<accession>A0ABW2Z872</accession>
<dbReference type="EMBL" id="JBHTIC010000020">
    <property type="protein sequence ID" value="MFD0762935.1"/>
    <property type="molecule type" value="Genomic_DNA"/>
</dbReference>
<dbReference type="Gene3D" id="2.70.98.90">
    <property type="match status" value="1"/>
</dbReference>
<keyword evidence="6 13" id="KW-0812">Transmembrane</keyword>
<dbReference type="HAMAP" id="MF_01810">
    <property type="entry name" value="YidC_type1"/>
    <property type="match status" value="1"/>
</dbReference>
<comment type="caution">
    <text evidence="17">The sequence shown here is derived from an EMBL/GenBank/DDBJ whole genome shotgun (WGS) entry which is preliminary data.</text>
</comment>
<dbReference type="PRINTS" id="PR01900">
    <property type="entry name" value="YIDCPROTEIN"/>
</dbReference>
<gene>
    <name evidence="13 17" type="primary">yidC</name>
    <name evidence="17" type="ORF">ACFQZW_12655</name>
</gene>
<evidence type="ECO:0000256" key="2">
    <source>
        <dbReference type="ARBA" id="ARBA00010527"/>
    </source>
</evidence>
<sequence>MEEKKFDINSLIGFVLLGAIMIWWMYSNQPTAEELEAEQKAKTEQVQEEASQQNEATLNNVNEITVQATDSLSLVKAQSQLGAFAYSAALPSAKDGETVIENELLKLVIANKGGQIKEALIKKYVTYDSLPLYMIKDKNASFNINFGTADNRTLNTQDLFFEPTISKNGEADVLSMKLKVAEDKYLEYRYEMKPGEYMVDFTIRSQGLSNAINNSQEIVLDWNLQGYRHEKSIRYENQQTEMYYEKEDEDIDYLSIGGEDDAEENNVNWVAFKQHFFSTILISDQAFEKANLASKTLTKDEEIDTTFTKAFYLKAPLTLQGGELNYNMNWYVGPNDYQILKKYDRNIKEVVNLGWGIFGYINRLIFIPVFNFLQGFIGNYGLIIILLTIVVRILMSPLVYKSYLSSAKMKVLKPEMEEINKRLPGKENAMKRQQETMAVQSKAGVSPLAGCIPALLQMPVFFALFRFFPSNIDLRQKGFLWADDLSAYDSIYKLPFHIPMYGSHISLFPILASVAIFFYMRMSQSQQMNMQQPTQEGMPDMQKMMKMMMYFSPIMMLVFFNMYASSLSLYYFVSNLLTIAIMLVIKHYIIDEEKIHAQIQENKKKPKKEGKFRKRLNEAMKQAQEQQAQQRKKK</sequence>
<organism evidence="17 18">
    <name type="scientific">Lutibacter aestuarii</name>
    <dbReference type="NCBI Taxonomy" id="861111"/>
    <lineage>
        <taxon>Bacteria</taxon>
        <taxon>Pseudomonadati</taxon>
        <taxon>Bacteroidota</taxon>
        <taxon>Flavobacteriia</taxon>
        <taxon>Flavobacteriales</taxon>
        <taxon>Flavobacteriaceae</taxon>
        <taxon>Lutibacter</taxon>
    </lineage>
</organism>
<evidence type="ECO:0000256" key="14">
    <source>
        <dbReference type="SAM" id="MobiDB-lite"/>
    </source>
</evidence>
<comment type="subunit">
    <text evidence="13">Interacts with the Sec translocase complex via SecD. Specifically interacts with transmembrane segments of nascent integral membrane proteins during membrane integration.</text>
</comment>
<keyword evidence="8 13" id="KW-1133">Transmembrane helix</keyword>
<dbReference type="InterPro" id="IPR028053">
    <property type="entry name" value="Membr_insert_YidC_N"/>
</dbReference>
<evidence type="ECO:0000256" key="7">
    <source>
        <dbReference type="ARBA" id="ARBA00022927"/>
    </source>
</evidence>
<keyword evidence="10 13" id="KW-0143">Chaperone</keyword>
<dbReference type="Proteomes" id="UP001597032">
    <property type="component" value="Unassembled WGS sequence"/>
</dbReference>
<feature type="domain" description="Membrane insertase YidC N-terminal" evidence="16">
    <location>
        <begin position="99"/>
        <end position="366"/>
    </location>
</feature>
<keyword evidence="18" id="KW-1185">Reference proteome</keyword>
<evidence type="ECO:0000256" key="13">
    <source>
        <dbReference type="HAMAP-Rule" id="MF_01810"/>
    </source>
</evidence>
<evidence type="ECO:0000256" key="3">
    <source>
        <dbReference type="ARBA" id="ARBA00015325"/>
    </source>
</evidence>
<dbReference type="NCBIfam" id="NF002359">
    <property type="entry name" value="PRK01318.2-6"/>
    <property type="match status" value="1"/>
</dbReference>
<keyword evidence="5 13" id="KW-1003">Cell membrane</keyword>
<dbReference type="Pfam" id="PF02096">
    <property type="entry name" value="60KD_IMP"/>
    <property type="match status" value="1"/>
</dbReference>
<feature type="transmembrane region" description="Helical" evidence="13">
    <location>
        <begin position="376"/>
        <end position="400"/>
    </location>
</feature>
<dbReference type="InterPro" id="IPR038221">
    <property type="entry name" value="YidC_periplasmic_sf"/>
</dbReference>
<dbReference type="PRINTS" id="PR00701">
    <property type="entry name" value="60KDINNERMP"/>
</dbReference>
<evidence type="ECO:0000256" key="1">
    <source>
        <dbReference type="ARBA" id="ARBA00004429"/>
    </source>
</evidence>
<keyword evidence="4 13" id="KW-0813">Transport</keyword>
<feature type="compositionally biased region" description="Basic residues" evidence="14">
    <location>
        <begin position="604"/>
        <end position="614"/>
    </location>
</feature>
<dbReference type="RefSeq" id="WP_386783450.1">
    <property type="nucleotide sequence ID" value="NZ_JBHTIC010000020.1"/>
</dbReference>
<evidence type="ECO:0000256" key="10">
    <source>
        <dbReference type="ARBA" id="ARBA00023186"/>
    </source>
</evidence>
<proteinExistence type="inferred from homology"/>
<evidence type="ECO:0000313" key="18">
    <source>
        <dbReference type="Proteomes" id="UP001597032"/>
    </source>
</evidence>
<dbReference type="CDD" id="cd19961">
    <property type="entry name" value="EcYidC-like_peri"/>
    <property type="match status" value="1"/>
</dbReference>
<feature type="transmembrane region" description="Helical" evidence="13">
    <location>
        <begin position="547"/>
        <end position="564"/>
    </location>
</feature>
<feature type="transmembrane region" description="Helical" evidence="13">
    <location>
        <begin position="570"/>
        <end position="589"/>
    </location>
</feature>
<keyword evidence="9 13" id="KW-0472">Membrane</keyword>
<feature type="compositionally biased region" description="Low complexity" evidence="14">
    <location>
        <begin position="621"/>
        <end position="634"/>
    </location>
</feature>
<evidence type="ECO:0000256" key="9">
    <source>
        <dbReference type="ARBA" id="ARBA00023136"/>
    </source>
</evidence>
<keyword evidence="7 13" id="KW-0653">Protein transport</keyword>
<evidence type="ECO:0000259" key="16">
    <source>
        <dbReference type="Pfam" id="PF14849"/>
    </source>
</evidence>
<dbReference type="InterPro" id="IPR019998">
    <property type="entry name" value="Membr_insert_YidC"/>
</dbReference>
<evidence type="ECO:0000256" key="6">
    <source>
        <dbReference type="ARBA" id="ARBA00022692"/>
    </source>
</evidence>
<comment type="subcellular location">
    <subcellularLocation>
        <location evidence="1">Cell inner membrane</location>
        <topology evidence="1">Multi-pass membrane protein</topology>
    </subcellularLocation>
    <subcellularLocation>
        <location evidence="13">Cell membrane</location>
        <topology evidence="13">Multi-pass membrane protein</topology>
    </subcellularLocation>
</comment>
<feature type="transmembrane region" description="Helical" evidence="13">
    <location>
        <begin position="6"/>
        <end position="26"/>
    </location>
</feature>
<reference evidence="18" key="1">
    <citation type="journal article" date="2019" name="Int. J. Syst. Evol. Microbiol.">
        <title>The Global Catalogue of Microorganisms (GCM) 10K type strain sequencing project: providing services to taxonomists for standard genome sequencing and annotation.</title>
        <authorList>
            <consortium name="The Broad Institute Genomics Platform"/>
            <consortium name="The Broad Institute Genome Sequencing Center for Infectious Disease"/>
            <person name="Wu L."/>
            <person name="Ma J."/>
        </authorList>
    </citation>
    <scope>NUCLEOTIDE SEQUENCE [LARGE SCALE GENOMIC DNA]</scope>
    <source>
        <strain evidence="18">CCUG 60022</strain>
    </source>
</reference>
<evidence type="ECO:0000313" key="17">
    <source>
        <dbReference type="EMBL" id="MFD0762935.1"/>
    </source>
</evidence>
<feature type="domain" description="Membrane insertase YidC/Oxa/ALB C-terminal" evidence="15">
    <location>
        <begin position="380"/>
        <end position="586"/>
    </location>
</feature>
<evidence type="ECO:0000256" key="4">
    <source>
        <dbReference type="ARBA" id="ARBA00022448"/>
    </source>
</evidence>
<feature type="transmembrane region" description="Helical" evidence="13">
    <location>
        <begin position="350"/>
        <end position="370"/>
    </location>
</feature>
<evidence type="ECO:0000256" key="12">
    <source>
        <dbReference type="ARBA" id="ARBA00033342"/>
    </source>
</evidence>
<feature type="transmembrane region" description="Helical" evidence="13">
    <location>
        <begin position="498"/>
        <end position="520"/>
    </location>
</feature>
<dbReference type="PANTHER" id="PTHR12428">
    <property type="entry name" value="OXA1"/>
    <property type="match status" value="1"/>
</dbReference>
<protein>
    <recommendedName>
        <fullName evidence="3 13">Membrane protein insertase YidC</fullName>
    </recommendedName>
    <alternativeName>
        <fullName evidence="12 13">Foldase YidC</fullName>
    </alternativeName>
    <alternativeName>
        <fullName evidence="11 13">Membrane integrase YidC</fullName>
    </alternativeName>
    <alternativeName>
        <fullName evidence="13">Membrane protein YidC</fullName>
    </alternativeName>
</protein>
<evidence type="ECO:0000256" key="11">
    <source>
        <dbReference type="ARBA" id="ARBA00033245"/>
    </source>
</evidence>
<feature type="region of interest" description="Disordered" evidence="14">
    <location>
        <begin position="601"/>
        <end position="634"/>
    </location>
</feature>
<comment type="similarity">
    <text evidence="2 13">Belongs to the OXA1/ALB3/YidC family. Type 1 subfamily.</text>
</comment>
<evidence type="ECO:0000259" key="15">
    <source>
        <dbReference type="Pfam" id="PF02096"/>
    </source>
</evidence>
<dbReference type="InterPro" id="IPR047196">
    <property type="entry name" value="YidC_ALB_C"/>
</dbReference>
<evidence type="ECO:0000256" key="8">
    <source>
        <dbReference type="ARBA" id="ARBA00022989"/>
    </source>
</evidence>